<dbReference type="Pfam" id="PF13994">
    <property type="entry name" value="PgaD"/>
    <property type="match status" value="1"/>
</dbReference>
<proteinExistence type="predicted"/>
<evidence type="ECO:0000256" key="1">
    <source>
        <dbReference type="SAM" id="Phobius"/>
    </source>
</evidence>
<protein>
    <submittedName>
        <fullName evidence="2">Poly-beta-1,6-N-acetyl-D-glucosamine biosynthesis protein PgaD</fullName>
    </submittedName>
</protein>
<keyword evidence="3" id="KW-1185">Reference proteome</keyword>
<dbReference type="NCBIfam" id="TIGR03940">
    <property type="entry name" value="PGA_PgaD"/>
    <property type="match status" value="1"/>
</dbReference>
<evidence type="ECO:0000313" key="2">
    <source>
        <dbReference type="EMBL" id="OZI81103.1"/>
    </source>
</evidence>
<gene>
    <name evidence="2" type="ORF">CAL23_05130</name>
</gene>
<keyword evidence="1" id="KW-0812">Transmembrane</keyword>
<dbReference type="RefSeq" id="WP_094829448.1">
    <property type="nucleotide sequence ID" value="NZ_NEVV01000001.1"/>
</dbReference>
<dbReference type="InterPro" id="IPR023829">
    <property type="entry name" value="PGA_PgaD"/>
</dbReference>
<accession>A0ABX4FFW6</accession>
<keyword evidence="1" id="KW-1133">Transmembrane helix</keyword>
<feature type="transmembrane region" description="Helical" evidence="1">
    <location>
        <begin position="12"/>
        <end position="37"/>
    </location>
</feature>
<evidence type="ECO:0000313" key="3">
    <source>
        <dbReference type="Proteomes" id="UP000216524"/>
    </source>
</evidence>
<dbReference type="Proteomes" id="UP000216524">
    <property type="component" value="Unassembled WGS sequence"/>
</dbReference>
<name>A0ABX4FFW6_9BORD</name>
<sequence length="145" mass="15579">MIIKTPRSRVAAAIDALLTALAWFGFFYLFGAGLLAVLQGARGGPEIGWAARVLPSLATLGAYLAVALLNAAVLVAWARYNAMRYGGLDRRRAPDPLGDRDLARSFGVDRAQRARIAGAKSLTVHHTEDGRIRALDFERLGYAAA</sequence>
<dbReference type="EMBL" id="NEVV01000001">
    <property type="protein sequence ID" value="OZI81103.1"/>
    <property type="molecule type" value="Genomic_DNA"/>
</dbReference>
<keyword evidence="1" id="KW-0472">Membrane</keyword>
<comment type="caution">
    <text evidence="2">The sequence shown here is derived from an EMBL/GenBank/DDBJ whole genome shotgun (WGS) entry which is preliminary data.</text>
</comment>
<reference evidence="2 3" key="1">
    <citation type="submission" date="2017-05" db="EMBL/GenBank/DDBJ databases">
        <title>Complete and WGS of Bordetella genogroups.</title>
        <authorList>
            <person name="Spilker T."/>
            <person name="Lipuma J."/>
        </authorList>
    </citation>
    <scope>NUCLEOTIDE SEQUENCE [LARGE SCALE GENOMIC DNA]</scope>
    <source>
        <strain evidence="2 3">AU3139</strain>
    </source>
</reference>
<organism evidence="2 3">
    <name type="scientific">Bordetella genomosp. 6</name>
    <dbReference type="NCBI Taxonomy" id="463024"/>
    <lineage>
        <taxon>Bacteria</taxon>
        <taxon>Pseudomonadati</taxon>
        <taxon>Pseudomonadota</taxon>
        <taxon>Betaproteobacteria</taxon>
        <taxon>Burkholderiales</taxon>
        <taxon>Alcaligenaceae</taxon>
        <taxon>Bordetella</taxon>
    </lineage>
</organism>
<feature type="transmembrane region" description="Helical" evidence="1">
    <location>
        <begin position="57"/>
        <end position="82"/>
    </location>
</feature>